<dbReference type="InterPro" id="IPR050383">
    <property type="entry name" value="GlyoxalaseI/FosfomycinResist"/>
</dbReference>
<protein>
    <submittedName>
        <fullName evidence="2">VOC family protein</fullName>
    </submittedName>
</protein>
<dbReference type="RefSeq" id="WP_259857840.1">
    <property type="nucleotide sequence ID" value="NZ_BAAAST010000016.1"/>
</dbReference>
<dbReference type="InterPro" id="IPR004360">
    <property type="entry name" value="Glyas_Fos-R_dOase_dom"/>
</dbReference>
<organism evidence="2 3">
    <name type="scientific">Dactylosporangium fulvum</name>
    <dbReference type="NCBI Taxonomy" id="53359"/>
    <lineage>
        <taxon>Bacteria</taxon>
        <taxon>Bacillati</taxon>
        <taxon>Actinomycetota</taxon>
        <taxon>Actinomycetes</taxon>
        <taxon>Micromonosporales</taxon>
        <taxon>Micromonosporaceae</taxon>
        <taxon>Dactylosporangium</taxon>
    </lineage>
</organism>
<accession>A0ABY5VS98</accession>
<gene>
    <name evidence="2" type="ORF">Dfulv_33640</name>
</gene>
<dbReference type="InterPro" id="IPR029068">
    <property type="entry name" value="Glyas_Bleomycin-R_OHBP_Dase"/>
</dbReference>
<dbReference type="Pfam" id="PF00903">
    <property type="entry name" value="Glyoxalase"/>
    <property type="match status" value="1"/>
</dbReference>
<reference evidence="2" key="1">
    <citation type="submission" date="2021-04" db="EMBL/GenBank/DDBJ databases">
        <authorList>
            <person name="Hartkoorn R.C."/>
            <person name="Beaudoing E."/>
            <person name="Hot D."/>
        </authorList>
    </citation>
    <scope>NUCLEOTIDE SEQUENCE</scope>
    <source>
        <strain evidence="2">NRRL B-16292</strain>
    </source>
</reference>
<dbReference type="PANTHER" id="PTHR21366">
    <property type="entry name" value="GLYOXALASE FAMILY PROTEIN"/>
    <property type="match status" value="1"/>
</dbReference>
<dbReference type="Gene3D" id="3.10.180.10">
    <property type="entry name" value="2,3-Dihydroxybiphenyl 1,2-Dioxygenase, domain 1"/>
    <property type="match status" value="2"/>
</dbReference>
<dbReference type="Proteomes" id="UP001059617">
    <property type="component" value="Chromosome"/>
</dbReference>
<name>A0ABY5VS98_9ACTN</name>
<dbReference type="CDD" id="cd07252">
    <property type="entry name" value="BphC1-RGP6_N_like"/>
    <property type="match status" value="1"/>
</dbReference>
<keyword evidence="3" id="KW-1185">Reference proteome</keyword>
<evidence type="ECO:0000259" key="1">
    <source>
        <dbReference type="Pfam" id="PF00903"/>
    </source>
</evidence>
<reference evidence="2" key="2">
    <citation type="submission" date="2022-09" db="EMBL/GenBank/DDBJ databases">
        <title>Biosynthetic gene clusters of Dactylosporangioum fulvum.</title>
        <authorList>
            <person name="Caradec T."/>
        </authorList>
    </citation>
    <scope>NUCLEOTIDE SEQUENCE</scope>
    <source>
        <strain evidence="2">NRRL B-16292</strain>
    </source>
</reference>
<dbReference type="PANTHER" id="PTHR21366:SF14">
    <property type="entry name" value="GLYOXALASE DOMAIN-CONTAINING PROTEIN 5"/>
    <property type="match status" value="1"/>
</dbReference>
<proteinExistence type="predicted"/>
<evidence type="ECO:0000313" key="3">
    <source>
        <dbReference type="Proteomes" id="UP001059617"/>
    </source>
</evidence>
<sequence>MDIHSLGYVRLESTVVDEWRTFAHDVLGAVVTDTPGGGLHIRLDERPMRIAIVPGSRDRLIGSGFEVRDGATLAAAVAELQAAGVAVKEGSAEEADDRKVERFVAFDDPNGNPVEIFFSPVVDGDDAQLPFGGGFLTGALGMGHVVLPSADIEAAFDFYTQVMGFRHRDSMAVKFPNGMTVRLRFLGCNPRHHTIALTQTPSEQGMRHFMLEADSIKTFGRTFARAREAGVLKTELGQHSNDEVLSFYLFCPGGFELEYGVHGRHVDDSTWLTRDLTALSYWGYWPVTKPAA</sequence>
<dbReference type="CDD" id="cd07237">
    <property type="entry name" value="BphC1-RGP6_C_like"/>
    <property type="match status" value="1"/>
</dbReference>
<evidence type="ECO:0000313" key="2">
    <source>
        <dbReference type="EMBL" id="UWP80082.1"/>
    </source>
</evidence>
<feature type="domain" description="Glyoxalase/fosfomycin resistance/dioxygenase" evidence="1">
    <location>
        <begin position="142"/>
        <end position="258"/>
    </location>
</feature>
<dbReference type="Pfam" id="PF22632">
    <property type="entry name" value="BphC_D1"/>
    <property type="match status" value="1"/>
</dbReference>
<dbReference type="EMBL" id="CP073720">
    <property type="protein sequence ID" value="UWP80082.1"/>
    <property type="molecule type" value="Genomic_DNA"/>
</dbReference>
<dbReference type="SUPFAM" id="SSF54593">
    <property type="entry name" value="Glyoxalase/Bleomycin resistance protein/Dihydroxybiphenyl dioxygenase"/>
    <property type="match status" value="1"/>
</dbReference>